<dbReference type="Pfam" id="PF02212">
    <property type="entry name" value="GED"/>
    <property type="match status" value="1"/>
</dbReference>
<dbReference type="GO" id="GO:0003924">
    <property type="term" value="F:GTPase activity"/>
    <property type="evidence" value="ECO:0007669"/>
    <property type="project" value="InterPro"/>
</dbReference>
<dbReference type="EMBL" id="BSXW01003488">
    <property type="protein sequence ID" value="GMF46163.1"/>
    <property type="molecule type" value="Genomic_DNA"/>
</dbReference>
<dbReference type="GO" id="GO:0008017">
    <property type="term" value="F:microtubule binding"/>
    <property type="evidence" value="ECO:0007669"/>
    <property type="project" value="TreeGrafter"/>
</dbReference>
<sequence>MHLGYHAVKCRSQRELTKGTSIEKGVANELAFFNQHEYWRRLPPHLWGVPKLSERLVSILQDNIRRSLPKVVAEISSLMAETQKSLASLGAPLESPGAQRQQFGKWANEYLRLMEAAMRGQYELLPAVGGLAGDKRTWGGRLRAVLKQEEAVFQAEVEAISDVLGFFNVSRATTSHQSTQDGNKIAGKKTVAGDSVAVQLENERTMVCDVKETRGTDVLCDSYPQEWFGASRWSFESNVNSESKSMSLKQFIQANRGDELSIFPSYRVFCSCVHRCVREWNRPAMQLLDHYNSQTRAISLCLISKIFAGNSRVERFFKETSDRVLETMKESAQQQLQLLLQHESRPYTQDQRLYDELDKLRQRAIRARLDAALPSTDHGLVSLADVTQVLGGISMGPFAMSSSDREALEMEIALRAYLKVASHRFVDVVPMKLNGLLLESFLREMENELLGIATDEIVAELLQENDDKAAHRQQLQEQLCKLEQGKRAIEKSAYW</sequence>
<reference evidence="2" key="1">
    <citation type="submission" date="2023-04" db="EMBL/GenBank/DDBJ databases">
        <title>Phytophthora lilii NBRC 32176.</title>
        <authorList>
            <person name="Ichikawa N."/>
            <person name="Sato H."/>
            <person name="Tonouchi N."/>
        </authorList>
    </citation>
    <scope>NUCLEOTIDE SEQUENCE</scope>
    <source>
        <strain evidence="2">NBRC 32176</strain>
    </source>
</reference>
<evidence type="ECO:0000313" key="3">
    <source>
        <dbReference type="Proteomes" id="UP001165083"/>
    </source>
</evidence>
<dbReference type="InterPro" id="IPR020850">
    <property type="entry name" value="GED_dom"/>
</dbReference>
<dbReference type="OrthoDB" id="5061070at2759"/>
<dbReference type="GO" id="GO:0005874">
    <property type="term" value="C:microtubule"/>
    <property type="evidence" value="ECO:0007669"/>
    <property type="project" value="TreeGrafter"/>
</dbReference>
<dbReference type="InterPro" id="IPR000375">
    <property type="entry name" value="Dynamin_stalk"/>
</dbReference>
<dbReference type="PANTHER" id="PTHR11566">
    <property type="entry name" value="DYNAMIN"/>
    <property type="match status" value="1"/>
</dbReference>
<accession>A0A9W6XVI3</accession>
<name>A0A9W6XVI3_9STRA</name>
<comment type="caution">
    <text evidence="2">The sequence shown here is derived from an EMBL/GenBank/DDBJ whole genome shotgun (WGS) entry which is preliminary data.</text>
</comment>
<protein>
    <submittedName>
        <fullName evidence="2">Unnamed protein product</fullName>
    </submittedName>
</protein>
<gene>
    <name evidence="2" type="ORF">Plil01_001701500</name>
</gene>
<organism evidence="2 3">
    <name type="scientific">Phytophthora lilii</name>
    <dbReference type="NCBI Taxonomy" id="2077276"/>
    <lineage>
        <taxon>Eukaryota</taxon>
        <taxon>Sar</taxon>
        <taxon>Stramenopiles</taxon>
        <taxon>Oomycota</taxon>
        <taxon>Peronosporomycetes</taxon>
        <taxon>Peronosporales</taxon>
        <taxon>Peronosporaceae</taxon>
        <taxon>Phytophthora</taxon>
    </lineage>
</organism>
<dbReference type="GO" id="GO:0005525">
    <property type="term" value="F:GTP binding"/>
    <property type="evidence" value="ECO:0007669"/>
    <property type="project" value="InterPro"/>
</dbReference>
<evidence type="ECO:0000313" key="2">
    <source>
        <dbReference type="EMBL" id="GMF46163.1"/>
    </source>
</evidence>
<dbReference type="Gene3D" id="1.20.120.1240">
    <property type="entry name" value="Dynamin, middle domain"/>
    <property type="match status" value="1"/>
</dbReference>
<dbReference type="Pfam" id="PF01031">
    <property type="entry name" value="Dynamin_M"/>
    <property type="match status" value="2"/>
</dbReference>
<dbReference type="InterPro" id="IPR027417">
    <property type="entry name" value="P-loop_NTPase"/>
</dbReference>
<dbReference type="Proteomes" id="UP001165083">
    <property type="component" value="Unassembled WGS sequence"/>
</dbReference>
<dbReference type="PANTHER" id="PTHR11566:SF21">
    <property type="entry name" value="DYNAMIN RELATED PROTEIN 1, ISOFORM A"/>
    <property type="match status" value="1"/>
</dbReference>
<dbReference type="InterPro" id="IPR003130">
    <property type="entry name" value="GED"/>
</dbReference>
<evidence type="ECO:0000259" key="1">
    <source>
        <dbReference type="PROSITE" id="PS51388"/>
    </source>
</evidence>
<dbReference type="Gene3D" id="3.40.50.300">
    <property type="entry name" value="P-loop containing nucleotide triphosphate hydrolases"/>
    <property type="match status" value="1"/>
</dbReference>
<feature type="domain" description="GED" evidence="1">
    <location>
        <begin position="407"/>
        <end position="495"/>
    </location>
</feature>
<proteinExistence type="predicted"/>
<dbReference type="GO" id="GO:0016020">
    <property type="term" value="C:membrane"/>
    <property type="evidence" value="ECO:0007669"/>
    <property type="project" value="TreeGrafter"/>
</dbReference>
<dbReference type="PROSITE" id="PS51388">
    <property type="entry name" value="GED"/>
    <property type="match status" value="1"/>
</dbReference>
<keyword evidence="3" id="KW-1185">Reference proteome</keyword>
<dbReference type="GO" id="GO:0005737">
    <property type="term" value="C:cytoplasm"/>
    <property type="evidence" value="ECO:0007669"/>
    <property type="project" value="TreeGrafter"/>
</dbReference>
<dbReference type="AlphaFoldDB" id="A0A9W6XVI3"/>
<dbReference type="InterPro" id="IPR022812">
    <property type="entry name" value="Dynamin"/>
</dbReference>